<dbReference type="GO" id="GO:0030020">
    <property type="term" value="F:extracellular matrix structural constituent conferring tensile strength"/>
    <property type="evidence" value="ECO:0007669"/>
    <property type="project" value="TreeGrafter"/>
</dbReference>
<dbReference type="GO" id="GO:0005615">
    <property type="term" value="C:extracellular space"/>
    <property type="evidence" value="ECO:0007669"/>
    <property type="project" value="TreeGrafter"/>
</dbReference>
<dbReference type="InterPro" id="IPR008160">
    <property type="entry name" value="Collagen"/>
</dbReference>
<keyword evidence="4" id="KW-1185">Reference proteome</keyword>
<dbReference type="PANTHER" id="PTHR24023:SF1095">
    <property type="entry name" value="EGF-LIKE DOMAIN-CONTAINING PROTEIN"/>
    <property type="match status" value="1"/>
</dbReference>
<reference evidence="3 4" key="1">
    <citation type="submission" date="2020-08" db="EMBL/GenBank/DDBJ databases">
        <title>Genomic Encyclopedia of Type Strains, Phase III (KMG-III): the genomes of soil and plant-associated and newly described type strains.</title>
        <authorList>
            <person name="Whitman W."/>
        </authorList>
    </citation>
    <scope>NUCLEOTIDE SEQUENCE [LARGE SCALE GENOMIC DNA]</scope>
    <source>
        <strain evidence="3 4">CECT 8693</strain>
    </source>
</reference>
<dbReference type="InterPro" id="IPR050149">
    <property type="entry name" value="Collagen_superfamily"/>
</dbReference>
<evidence type="ECO:0000313" key="3">
    <source>
        <dbReference type="EMBL" id="MBA9087180.1"/>
    </source>
</evidence>
<feature type="domain" description="DUF4183" evidence="2">
    <location>
        <begin position="193"/>
        <end position="255"/>
    </location>
</feature>
<dbReference type="GO" id="GO:0030198">
    <property type="term" value="P:extracellular matrix organization"/>
    <property type="evidence" value="ECO:0007669"/>
    <property type="project" value="TreeGrafter"/>
</dbReference>
<evidence type="ECO:0000313" key="4">
    <source>
        <dbReference type="Proteomes" id="UP000567067"/>
    </source>
</evidence>
<dbReference type="PANTHER" id="PTHR24023">
    <property type="entry name" value="COLLAGEN ALPHA"/>
    <property type="match status" value="1"/>
</dbReference>
<proteinExistence type="predicted"/>
<dbReference type="Proteomes" id="UP000567067">
    <property type="component" value="Unassembled WGS sequence"/>
</dbReference>
<dbReference type="Gene3D" id="1.20.5.320">
    <property type="entry name" value="6-Phosphogluconate Dehydrogenase, domain 3"/>
    <property type="match status" value="1"/>
</dbReference>
<comment type="caution">
    <text evidence="3">The sequence shown here is derived from an EMBL/GenBank/DDBJ whole genome shotgun (WGS) entry which is preliminary data.</text>
</comment>
<gene>
    <name evidence="3" type="ORF">FHR92_003662</name>
</gene>
<name>A0A7W3SVU1_9BACL</name>
<feature type="compositionally biased region" description="Low complexity" evidence="1">
    <location>
        <begin position="50"/>
        <end position="64"/>
    </location>
</feature>
<evidence type="ECO:0000259" key="2">
    <source>
        <dbReference type="Pfam" id="PF13799"/>
    </source>
</evidence>
<organism evidence="3 4">
    <name type="scientific">Fontibacillus solani</name>
    <dbReference type="NCBI Taxonomy" id="1572857"/>
    <lineage>
        <taxon>Bacteria</taxon>
        <taxon>Bacillati</taxon>
        <taxon>Bacillota</taxon>
        <taxon>Bacilli</taxon>
        <taxon>Bacillales</taxon>
        <taxon>Paenibacillaceae</taxon>
        <taxon>Fontibacillus</taxon>
    </lineage>
</organism>
<dbReference type="InterPro" id="IPR025237">
    <property type="entry name" value="DUF4183"/>
</dbReference>
<protein>
    <recommendedName>
        <fullName evidence="2">DUF4183 domain-containing protein</fullName>
    </recommendedName>
</protein>
<dbReference type="Pfam" id="PF01391">
    <property type="entry name" value="Collagen"/>
    <property type="match status" value="1"/>
</dbReference>
<evidence type="ECO:0000256" key="1">
    <source>
        <dbReference type="SAM" id="MobiDB-lite"/>
    </source>
</evidence>
<dbReference type="RefSeq" id="WP_182537912.1">
    <property type="nucleotide sequence ID" value="NZ_JACJIP010000027.1"/>
</dbReference>
<feature type="compositionally biased region" description="Low complexity" evidence="1">
    <location>
        <begin position="76"/>
        <end position="145"/>
    </location>
</feature>
<dbReference type="GO" id="GO:0031012">
    <property type="term" value="C:extracellular matrix"/>
    <property type="evidence" value="ECO:0007669"/>
    <property type="project" value="TreeGrafter"/>
</dbReference>
<dbReference type="AlphaFoldDB" id="A0A7W3SVU1"/>
<sequence length="265" mass="26983">MHSCLRKNQKFQAIGQQVLQPSVQKAVSEAESELQAVQALQGNQGIQGIQGVQGIFGPPGAPGVQGPPGVPGNRGAQGLQGDQGAQGLQGDRGAQGLQGDRGAQGLQGDQGAQGLQGDRGAQGLQGDQGAQGLPGAPGKQGPKGDPGQEGPPGPQGPPGEAIIPDITVTPTINRYFYVSDTDLDLIMTVAIPSRQFIDDSGNPAADFAGLGPNGFNNLYINGIIQPGNVYHVSPLSLSFPTQSSTIYAGTPIIVETVKLTAKATI</sequence>
<dbReference type="Pfam" id="PF13799">
    <property type="entry name" value="DUF4183"/>
    <property type="match status" value="1"/>
</dbReference>
<feature type="region of interest" description="Disordered" evidence="1">
    <location>
        <begin position="50"/>
        <end position="164"/>
    </location>
</feature>
<accession>A0A7W3SVU1</accession>
<dbReference type="EMBL" id="JACJIP010000027">
    <property type="protein sequence ID" value="MBA9087180.1"/>
    <property type="molecule type" value="Genomic_DNA"/>
</dbReference>